<dbReference type="OrthoDB" id="439358at2759"/>
<dbReference type="Proteomes" id="UP000601435">
    <property type="component" value="Unassembled WGS sequence"/>
</dbReference>
<reference evidence="1" key="1">
    <citation type="submission" date="2021-02" db="EMBL/GenBank/DDBJ databases">
        <authorList>
            <person name="Dougan E. K."/>
            <person name="Rhodes N."/>
            <person name="Thang M."/>
            <person name="Chan C."/>
        </authorList>
    </citation>
    <scope>NUCLEOTIDE SEQUENCE</scope>
</reference>
<comment type="caution">
    <text evidence="1">The sequence shown here is derived from an EMBL/GenBank/DDBJ whole genome shotgun (WGS) entry which is preliminary data.</text>
</comment>
<proteinExistence type="predicted"/>
<protein>
    <recommendedName>
        <fullName evidence="3">Ubiquitin-like domain-containing protein</fullName>
    </recommendedName>
</protein>
<feature type="non-terminal residue" evidence="1">
    <location>
        <position position="107"/>
    </location>
</feature>
<sequence>MSLDVDVTLLSGKSAQISAPGGCTVDEFKLKAQTVLQVGRCRLVSVSGHVLCGEATLGQSGVKSGDILTLQVQQMSLAATADSFAAILGDGCVVTWGGSSAGGDSMA</sequence>
<dbReference type="InterPro" id="IPR029071">
    <property type="entry name" value="Ubiquitin-like_domsf"/>
</dbReference>
<keyword evidence="2" id="KW-1185">Reference proteome</keyword>
<dbReference type="EMBL" id="CAJNJA010035197">
    <property type="protein sequence ID" value="CAE7703821.1"/>
    <property type="molecule type" value="Genomic_DNA"/>
</dbReference>
<evidence type="ECO:0000313" key="1">
    <source>
        <dbReference type="EMBL" id="CAE7703821.1"/>
    </source>
</evidence>
<dbReference type="SUPFAM" id="SSF54236">
    <property type="entry name" value="Ubiquitin-like"/>
    <property type="match status" value="1"/>
</dbReference>
<accession>A0A812WU94</accession>
<evidence type="ECO:0008006" key="3">
    <source>
        <dbReference type="Google" id="ProtNLM"/>
    </source>
</evidence>
<organism evidence="1 2">
    <name type="scientific">Symbiodinium necroappetens</name>
    <dbReference type="NCBI Taxonomy" id="1628268"/>
    <lineage>
        <taxon>Eukaryota</taxon>
        <taxon>Sar</taxon>
        <taxon>Alveolata</taxon>
        <taxon>Dinophyceae</taxon>
        <taxon>Suessiales</taxon>
        <taxon>Symbiodiniaceae</taxon>
        <taxon>Symbiodinium</taxon>
    </lineage>
</organism>
<name>A0A812WU94_9DINO</name>
<gene>
    <name evidence="1" type="ORF">SNEC2469_LOCUS20277</name>
</gene>
<evidence type="ECO:0000313" key="2">
    <source>
        <dbReference type="Proteomes" id="UP000601435"/>
    </source>
</evidence>
<dbReference type="AlphaFoldDB" id="A0A812WU94"/>